<name>A0A1G2RYF6_9BACT</name>
<proteinExistence type="predicted"/>
<dbReference type="Gene3D" id="1.10.1510.10">
    <property type="entry name" value="Uncharacterised protein YqeY/AIM41 PF09424, N-terminal domain"/>
    <property type="match status" value="1"/>
</dbReference>
<sequence length="145" mass="16291">MKQRIQQDLKEAMLQRDELKTGALRMLLAAFVNKEKEKGEPITEEQAQGVLLAEAKKRKEAAEAFEKGGRQDMAEKERKELEILQEYLPEQMPEDEIQKLAKEAIAKTGASRPQDMGRVMAELMPQLKGRADGALVSSIVKELLG</sequence>
<dbReference type="EMBL" id="MHUL01000002">
    <property type="protein sequence ID" value="OHA77846.1"/>
    <property type="molecule type" value="Genomic_DNA"/>
</dbReference>
<dbReference type="GO" id="GO:0016884">
    <property type="term" value="F:carbon-nitrogen ligase activity, with glutamine as amido-N-donor"/>
    <property type="evidence" value="ECO:0007669"/>
    <property type="project" value="InterPro"/>
</dbReference>
<accession>A0A1G2RYF6</accession>
<dbReference type="InterPro" id="IPR003789">
    <property type="entry name" value="Asn/Gln_tRNA_amidoTrase-B-like"/>
</dbReference>
<evidence type="ECO:0000313" key="2">
    <source>
        <dbReference type="Proteomes" id="UP000178222"/>
    </source>
</evidence>
<dbReference type="InterPro" id="IPR019004">
    <property type="entry name" value="YqeY/Aim41"/>
</dbReference>
<keyword evidence="1" id="KW-0808">Transferase</keyword>
<dbReference type="InterPro" id="IPR042184">
    <property type="entry name" value="YqeY/Aim41_N"/>
</dbReference>
<dbReference type="PANTHER" id="PTHR28055:SF1">
    <property type="entry name" value="ALTERED INHERITANCE OF MITOCHONDRIA PROTEIN 41, MITOCHONDRIAL"/>
    <property type="match status" value="1"/>
</dbReference>
<gene>
    <name evidence="1" type="ORF">A3J30_02865</name>
</gene>
<dbReference type="AlphaFoldDB" id="A0A1G2RYF6"/>
<dbReference type="Proteomes" id="UP000178222">
    <property type="component" value="Unassembled WGS sequence"/>
</dbReference>
<dbReference type="PANTHER" id="PTHR28055">
    <property type="entry name" value="ALTERED INHERITANCE OF MITOCHONDRIA PROTEIN 41, MITOCHONDRIAL"/>
    <property type="match status" value="1"/>
</dbReference>
<dbReference type="InterPro" id="IPR023168">
    <property type="entry name" value="GatB_Yqey_C_2"/>
</dbReference>
<comment type="caution">
    <text evidence="1">The sequence shown here is derived from an EMBL/GenBank/DDBJ whole genome shotgun (WGS) entry which is preliminary data.</text>
</comment>
<protein>
    <submittedName>
        <fullName evidence="1">Glutamyl-tRNA amidotransferase</fullName>
    </submittedName>
</protein>
<reference evidence="1 2" key="1">
    <citation type="journal article" date="2016" name="Nat. Commun.">
        <title>Thousands of microbial genomes shed light on interconnected biogeochemical processes in an aquifer system.</title>
        <authorList>
            <person name="Anantharaman K."/>
            <person name="Brown C.T."/>
            <person name="Hug L.A."/>
            <person name="Sharon I."/>
            <person name="Castelle C.J."/>
            <person name="Probst A.J."/>
            <person name="Thomas B.C."/>
            <person name="Singh A."/>
            <person name="Wilkins M.J."/>
            <person name="Karaoz U."/>
            <person name="Brodie E.L."/>
            <person name="Williams K.H."/>
            <person name="Hubbard S.S."/>
            <person name="Banfield J.F."/>
        </authorList>
    </citation>
    <scope>NUCLEOTIDE SEQUENCE [LARGE SCALE GENOMIC DNA]</scope>
</reference>
<dbReference type="GO" id="GO:0016740">
    <property type="term" value="F:transferase activity"/>
    <property type="evidence" value="ECO:0007669"/>
    <property type="project" value="UniProtKB-KW"/>
</dbReference>
<organism evidence="1 2">
    <name type="scientific">Candidatus Wildermuthbacteria bacterium RIFCSPLOWO2_02_FULL_47_9c</name>
    <dbReference type="NCBI Taxonomy" id="1802466"/>
    <lineage>
        <taxon>Bacteria</taxon>
        <taxon>Candidatus Wildermuthiibacteriota</taxon>
    </lineage>
</organism>
<dbReference type="Gene3D" id="1.10.10.410">
    <property type="match status" value="1"/>
</dbReference>
<evidence type="ECO:0000313" key="1">
    <source>
        <dbReference type="EMBL" id="OHA77846.1"/>
    </source>
</evidence>
<dbReference type="Pfam" id="PF09424">
    <property type="entry name" value="YqeY"/>
    <property type="match status" value="1"/>
</dbReference>
<dbReference type="SUPFAM" id="SSF89095">
    <property type="entry name" value="GatB/YqeY motif"/>
    <property type="match status" value="1"/>
</dbReference>